<feature type="compositionally biased region" description="Gly residues" evidence="1">
    <location>
        <begin position="243"/>
        <end position="253"/>
    </location>
</feature>
<dbReference type="Proteomes" id="UP000315783">
    <property type="component" value="Unassembled WGS sequence"/>
</dbReference>
<dbReference type="AlphaFoldDB" id="A0A545VAW3"/>
<evidence type="ECO:0008006" key="4">
    <source>
        <dbReference type="Google" id="ProtNLM"/>
    </source>
</evidence>
<protein>
    <recommendedName>
        <fullName evidence="4">BZIP domain-containing protein</fullName>
    </recommendedName>
</protein>
<dbReference type="PANTHER" id="PTHR42070:SF1">
    <property type="entry name" value="FILAMENT ASSOCIATED PROTEIN, PUTATIVE (AFU_ORTHOLOGUE AFUA_8G06630)-RELATED"/>
    <property type="match status" value="1"/>
</dbReference>
<keyword evidence="3" id="KW-1185">Reference proteome</keyword>
<dbReference type="STRING" id="43265.A0A545VAW3"/>
<feature type="region of interest" description="Disordered" evidence="1">
    <location>
        <begin position="1"/>
        <end position="21"/>
    </location>
</feature>
<proteinExistence type="predicted"/>
<organism evidence="2 3">
    <name type="scientific">Cordyceps javanica</name>
    <dbReference type="NCBI Taxonomy" id="43265"/>
    <lineage>
        <taxon>Eukaryota</taxon>
        <taxon>Fungi</taxon>
        <taxon>Dikarya</taxon>
        <taxon>Ascomycota</taxon>
        <taxon>Pezizomycotina</taxon>
        <taxon>Sordariomycetes</taxon>
        <taxon>Hypocreomycetidae</taxon>
        <taxon>Hypocreales</taxon>
        <taxon>Cordycipitaceae</taxon>
        <taxon>Cordyceps</taxon>
    </lineage>
</organism>
<gene>
    <name evidence="2" type="ORF">IF1G_02952</name>
</gene>
<evidence type="ECO:0000256" key="1">
    <source>
        <dbReference type="SAM" id="MobiDB-lite"/>
    </source>
</evidence>
<feature type="compositionally biased region" description="Polar residues" evidence="1">
    <location>
        <begin position="218"/>
        <end position="239"/>
    </location>
</feature>
<evidence type="ECO:0000313" key="3">
    <source>
        <dbReference type="Proteomes" id="UP000315783"/>
    </source>
</evidence>
<evidence type="ECO:0000313" key="2">
    <source>
        <dbReference type="EMBL" id="TQV98872.1"/>
    </source>
</evidence>
<dbReference type="EMBL" id="SPUK01000003">
    <property type="protein sequence ID" value="TQV98872.1"/>
    <property type="molecule type" value="Genomic_DNA"/>
</dbReference>
<accession>A0A545VAW3</accession>
<name>A0A545VAW3_9HYPO</name>
<comment type="caution">
    <text evidence="2">The sequence shown here is derived from an EMBL/GenBank/DDBJ whole genome shotgun (WGS) entry which is preliminary data.</text>
</comment>
<feature type="region of interest" description="Disordered" evidence="1">
    <location>
        <begin position="213"/>
        <end position="253"/>
    </location>
</feature>
<reference evidence="2 3" key="1">
    <citation type="journal article" date="2019" name="Appl. Microbiol. Biotechnol.">
        <title>Genome sequence of Isaria javanica and comparative genome analysis insights into family S53 peptidase evolution in fungal entomopathogens.</title>
        <authorList>
            <person name="Lin R."/>
            <person name="Zhang X."/>
            <person name="Xin B."/>
            <person name="Zou M."/>
            <person name="Gao Y."/>
            <person name="Qin F."/>
            <person name="Hu Q."/>
            <person name="Xie B."/>
            <person name="Cheng X."/>
        </authorList>
    </citation>
    <scope>NUCLEOTIDE SEQUENCE [LARGE SCALE GENOMIC DNA]</scope>
    <source>
        <strain evidence="2 3">IJ1G</strain>
    </source>
</reference>
<sequence>MSTPAQKANLARIRDNQRRSRARRREYLQELEQRLRLCELQGIEATTEVQVAARRVAEENRQLRQLLNKHGFSDEYINRFLQAGIAGGPDMSHGQAFTTGEPGMAAHSLQQAMMPRRPASLDSNAPFSVTGQVMSDSSISSTPSVSTSTPWDTIPAESSYGHNPGMHLQAAAIAGQPSQQQYSTPVFMGNHPRGPEAYMNQPAQMNTLASTPGMGQALQPQNRDQMQYDGSFNTYQTAPDGSYGDGSSGGWTG</sequence>
<dbReference type="PANTHER" id="PTHR42070">
    <property type="entry name" value="FILAMENT ASSOCIATED PROTEIN, PUTATIVE (AFU_ORTHOLOGUE AFUA_8G06630)-RELATED"/>
    <property type="match status" value="1"/>
</dbReference>